<dbReference type="Pfam" id="PF01408">
    <property type="entry name" value="GFO_IDH_MocA"/>
    <property type="match status" value="1"/>
</dbReference>
<keyword evidence="4" id="KW-1185">Reference proteome</keyword>
<dbReference type="Proteomes" id="UP000005755">
    <property type="component" value="Unassembled WGS sequence"/>
</dbReference>
<reference evidence="3" key="1">
    <citation type="submission" date="2008-08" db="EMBL/GenBank/DDBJ databases">
        <title>Annotation of Helicobacter cinaedi strain CCUG 18818.</title>
        <authorList>
            <consortium name="The Broad Institute Genome Sequencing Platform"/>
            <person name="Fox J.G."/>
            <person name="Shen Z."/>
            <person name="Charoenlap N."/>
            <person name="Schauer D.B."/>
            <person name="Ward D."/>
            <person name="Mehta T."/>
            <person name="Young S."/>
            <person name="Jaffe D."/>
            <person name="Gnerre S."/>
            <person name="Berlin A."/>
            <person name="Heiman D."/>
            <person name="Hepburn T."/>
            <person name="Shea T."/>
            <person name="Sykes S."/>
            <person name="Alvarado L."/>
            <person name="Kodira C."/>
            <person name="Borodovsky M."/>
            <person name="Lander E."/>
            <person name="Galagan J."/>
            <person name="Nusbaum C."/>
            <person name="Birren B."/>
        </authorList>
    </citation>
    <scope>NUCLEOTIDE SEQUENCE</scope>
    <source>
        <strain evidence="3">CCUG 18818</strain>
    </source>
</reference>
<dbReference type="GO" id="GO:0000166">
    <property type="term" value="F:nucleotide binding"/>
    <property type="evidence" value="ECO:0007669"/>
    <property type="project" value="InterPro"/>
</dbReference>
<dbReference type="Proteomes" id="UP000006036">
    <property type="component" value="Chromosome 1"/>
</dbReference>
<dbReference type="RefSeq" id="WP_002957274.1">
    <property type="nucleotide sequence ID" value="NC_020555.1"/>
</dbReference>
<proteinExistence type="predicted"/>
<dbReference type="AlphaFoldDB" id="A0AAI8MLG2"/>
<dbReference type="SUPFAM" id="SSF51735">
    <property type="entry name" value="NAD(P)-binding Rossmann-fold domains"/>
    <property type="match status" value="1"/>
</dbReference>
<dbReference type="Gene3D" id="3.40.50.720">
    <property type="entry name" value="NAD(P)-binding Rossmann-like Domain"/>
    <property type="match status" value="1"/>
</dbReference>
<gene>
    <name evidence="2" type="ORF">HCBAA847_0254</name>
    <name evidence="3" type="ORF">HCCG_01935</name>
</gene>
<accession>A0AAI8MLG2</accession>
<evidence type="ECO:0000313" key="3">
    <source>
        <dbReference type="EMBL" id="EFR47387.1"/>
    </source>
</evidence>
<reference evidence="4" key="4">
    <citation type="journal article" date="2014" name="Genome Announc.">
        <title>Draft genome sequences of six enterohepatic helicobacter species isolated from humans and one from rhesus macaques.</title>
        <authorList>
            <person name="Shen Z."/>
            <person name="Sheh A."/>
            <person name="Young S.K."/>
            <person name="Abouelliel A."/>
            <person name="Ward D.V."/>
            <person name="Earl A.M."/>
            <person name="Fox J.G."/>
        </authorList>
    </citation>
    <scope>NUCLEOTIDE SEQUENCE [LARGE SCALE GENOMIC DNA]</scope>
    <source>
        <strain evidence="4">CCUG 18818</strain>
    </source>
</reference>
<dbReference type="SUPFAM" id="SSF55347">
    <property type="entry name" value="Glyceraldehyde-3-phosphate dehydrogenase-like, C-terminal domain"/>
    <property type="match status" value="1"/>
</dbReference>
<evidence type="ECO:0000259" key="1">
    <source>
        <dbReference type="Pfam" id="PF01408"/>
    </source>
</evidence>
<dbReference type="InterPro" id="IPR051450">
    <property type="entry name" value="Gfo/Idh/MocA_Oxidoreductases"/>
</dbReference>
<sequence>MGKIVKIALFGIGKMGQNHLRILSMLKDVEVAFLYDVNLELCESLSKSFGIKVLENLDEDLKDCDGAIIVTPTFTHFDYVNKVSDYVKNIFVEKPLTDTLDSTQIILDLAKQKSLNIQVGFIERYNPAIITLQNILRDTKIVNIDFTRTNKMSSRITDVDVVIDLMIHDIDLALHFNGDIADIYAHGVVMEGMIEYARACIIHKNGAFSNIVASRITEKRIRQISVTTHNEYIDCNLLRKEVFVDKQSVEQRLDSVSISANTETIEVRGQESLFSELLDFVNLCKDSESHQTPSAPSRINRPNQHDGMKAMQVAYKIQSLIHNANKS</sequence>
<reference evidence="2" key="3">
    <citation type="submission" date="2012-07" db="EMBL/GenBank/DDBJ databases">
        <authorList>
            <person name="Akiyama T."/>
            <person name="Takeshita N."/>
            <person name="Ohmagari N."/>
            <person name="Kirikae T."/>
        </authorList>
    </citation>
    <scope>NUCLEOTIDE SEQUENCE</scope>
    <source>
        <strain evidence="2">ATCC BAA-847</strain>
    </source>
</reference>
<dbReference type="KEGG" id="hcb:HCBAA847_0254"/>
<dbReference type="InterPro" id="IPR000683">
    <property type="entry name" value="Gfo/Idh/MocA-like_OxRdtase_N"/>
</dbReference>
<evidence type="ECO:0000313" key="2">
    <source>
        <dbReference type="EMBL" id="BAM31504.1"/>
    </source>
</evidence>
<evidence type="ECO:0000313" key="5">
    <source>
        <dbReference type="Proteomes" id="UP000006036"/>
    </source>
</evidence>
<dbReference type="Gene3D" id="3.30.360.10">
    <property type="entry name" value="Dihydrodipicolinate Reductase, domain 2"/>
    <property type="match status" value="1"/>
</dbReference>
<organism evidence="2 5">
    <name type="scientific">Helicobacter cinaedi CCUG 18818 = ATCC BAA-847</name>
    <dbReference type="NCBI Taxonomy" id="537971"/>
    <lineage>
        <taxon>Bacteria</taxon>
        <taxon>Pseudomonadati</taxon>
        <taxon>Campylobacterota</taxon>
        <taxon>Epsilonproteobacteria</taxon>
        <taxon>Campylobacterales</taxon>
        <taxon>Helicobacteraceae</taxon>
        <taxon>Helicobacter</taxon>
    </lineage>
</organism>
<dbReference type="InterPro" id="IPR036291">
    <property type="entry name" value="NAD(P)-bd_dom_sf"/>
</dbReference>
<dbReference type="EMBL" id="DS990393">
    <property type="protein sequence ID" value="EFR47387.1"/>
    <property type="molecule type" value="Genomic_DNA"/>
</dbReference>
<evidence type="ECO:0000313" key="4">
    <source>
        <dbReference type="Proteomes" id="UP000005755"/>
    </source>
</evidence>
<dbReference type="PANTHER" id="PTHR43377:SF1">
    <property type="entry name" value="BILIVERDIN REDUCTASE A"/>
    <property type="match status" value="1"/>
</dbReference>
<dbReference type="GeneID" id="66538742"/>
<name>A0AAI8MLG2_9HELI</name>
<dbReference type="PANTHER" id="PTHR43377">
    <property type="entry name" value="BILIVERDIN REDUCTASE A"/>
    <property type="match status" value="1"/>
</dbReference>
<protein>
    <submittedName>
        <fullName evidence="2 3">Oxidoreductase</fullName>
    </submittedName>
</protein>
<reference evidence="2 5" key="2">
    <citation type="journal article" date="2012" name="J. Bacteriol.">
        <title>Complete Genome Sequence of Helicobacter cinaedi Type Strain ATCC BAA-847.</title>
        <authorList>
            <person name="Miyoshi-Akiyama T."/>
            <person name="Takeshita N."/>
            <person name="Ohmagari N."/>
            <person name="Kirikae T."/>
        </authorList>
    </citation>
    <scope>NUCLEOTIDE SEQUENCE [LARGE SCALE GENOMIC DNA]</scope>
    <source>
        <strain evidence="2 5">ATCC BAA-847</strain>
    </source>
</reference>
<feature type="domain" description="Gfo/Idh/MocA-like oxidoreductase N-terminal" evidence="1">
    <location>
        <begin position="6"/>
        <end position="121"/>
    </location>
</feature>
<dbReference type="EMBL" id="AP012492">
    <property type="protein sequence ID" value="BAM31504.1"/>
    <property type="molecule type" value="Genomic_DNA"/>
</dbReference>